<organism evidence="10 11">
    <name type="scientific">Demequina capsici</name>
    <dbReference type="NCBI Taxonomy" id="3075620"/>
    <lineage>
        <taxon>Bacteria</taxon>
        <taxon>Bacillati</taxon>
        <taxon>Actinomycetota</taxon>
        <taxon>Actinomycetes</taxon>
        <taxon>Micrococcales</taxon>
        <taxon>Demequinaceae</taxon>
        <taxon>Demequina</taxon>
    </lineage>
</organism>
<evidence type="ECO:0000256" key="6">
    <source>
        <dbReference type="ARBA" id="ARBA00022989"/>
    </source>
</evidence>
<accession>A0AA96J6R3</accession>
<keyword evidence="11" id="KW-1185">Reference proteome</keyword>
<reference evidence="10 11" key="1">
    <citation type="submission" date="2023-09" db="EMBL/GenBank/DDBJ databases">
        <title>Demequina sp. a novel bacteria isolated from Capsicum annuum.</title>
        <authorList>
            <person name="Humaira Z."/>
            <person name="Lee J."/>
            <person name="Cho D."/>
        </authorList>
    </citation>
    <scope>NUCLEOTIDE SEQUENCE [LARGE SCALE GENOMIC DNA]</scope>
    <source>
        <strain evidence="10 11">OYTSA14</strain>
    </source>
</reference>
<keyword evidence="7 8" id="KW-0472">Membrane</keyword>
<dbReference type="RefSeq" id="WP_313495929.1">
    <property type="nucleotide sequence ID" value="NZ_CP134879.1"/>
</dbReference>
<feature type="transmembrane region" description="Helical" evidence="8">
    <location>
        <begin position="356"/>
        <end position="373"/>
    </location>
</feature>
<keyword evidence="2" id="KW-1003">Cell membrane</keyword>
<name>A0AA96J6R3_9MICO</name>
<evidence type="ECO:0000259" key="9">
    <source>
        <dbReference type="Pfam" id="PF13231"/>
    </source>
</evidence>
<evidence type="ECO:0000256" key="4">
    <source>
        <dbReference type="ARBA" id="ARBA00022679"/>
    </source>
</evidence>
<sequence>MLDGPRPAVEGPRRSLWVETATAPDQERRRRILAAVLYTLISAALVLTTLHVSGQTMSFVDEPTHVDYAWKVAHGEVPRQGSTLSPEILRLWACEGRNTYELPECGTTLDPADYPYRGENYNFGHPPTYYLLTGLTARAITEIAPAVGFMSAARALGIVWLAAGMWVLYVALRRWRVDPALALVAPALLPLFPRILHASTTVNPDALAPLAGAAALWAAALVIVEEDRRWWIPAVLAAVTTTVKVIMVVPFLALAVLLLIKAVRRADAPAIRRRFATAAVAILVAVLATYLVWQGIQAIRASGSWTNPVMGHNTEDVEGFPFSEWLPSMFGGLELASDYYVQYPLDIALLRGWTEVLNAIVIGAGFAVVVAFVDSSVKKSPGWLLLIGAVIYPVAVQVQTYLANTVPQYFPHVTGRYGLSLIPIAIGCIAMASAHAGYRRFVGLLIVAGWLVLAVDLGNAFHMPPLVVE</sequence>
<dbReference type="GO" id="GO:0016763">
    <property type="term" value="F:pentosyltransferase activity"/>
    <property type="evidence" value="ECO:0007669"/>
    <property type="project" value="TreeGrafter"/>
</dbReference>
<dbReference type="GO" id="GO:0009103">
    <property type="term" value="P:lipopolysaccharide biosynthetic process"/>
    <property type="evidence" value="ECO:0007669"/>
    <property type="project" value="UniProtKB-ARBA"/>
</dbReference>
<dbReference type="Proteomes" id="UP001304125">
    <property type="component" value="Chromosome"/>
</dbReference>
<gene>
    <name evidence="10" type="ORF">RN606_07445</name>
</gene>
<evidence type="ECO:0000256" key="5">
    <source>
        <dbReference type="ARBA" id="ARBA00022692"/>
    </source>
</evidence>
<evidence type="ECO:0000256" key="3">
    <source>
        <dbReference type="ARBA" id="ARBA00022676"/>
    </source>
</evidence>
<evidence type="ECO:0000313" key="11">
    <source>
        <dbReference type="Proteomes" id="UP001304125"/>
    </source>
</evidence>
<dbReference type="GO" id="GO:0005886">
    <property type="term" value="C:plasma membrane"/>
    <property type="evidence" value="ECO:0007669"/>
    <property type="project" value="UniProtKB-SubCell"/>
</dbReference>
<proteinExistence type="predicted"/>
<dbReference type="EC" id="2.4.-.-" evidence="10"/>
<feature type="transmembrane region" description="Helical" evidence="8">
    <location>
        <begin position="32"/>
        <end position="52"/>
    </location>
</feature>
<keyword evidence="5 8" id="KW-0812">Transmembrane</keyword>
<protein>
    <submittedName>
        <fullName evidence="10">Glycosyltransferase family 39 protein</fullName>
        <ecNumber evidence="10">2.4.-.-</ecNumber>
    </submittedName>
</protein>
<feature type="transmembrane region" description="Helical" evidence="8">
    <location>
        <begin position="275"/>
        <end position="293"/>
    </location>
</feature>
<feature type="domain" description="Glycosyltransferase RgtA/B/C/D-like" evidence="9">
    <location>
        <begin position="138"/>
        <end position="293"/>
    </location>
</feature>
<evidence type="ECO:0000256" key="7">
    <source>
        <dbReference type="ARBA" id="ARBA00023136"/>
    </source>
</evidence>
<keyword evidence="3 10" id="KW-0328">Glycosyltransferase</keyword>
<feature type="transmembrane region" description="Helical" evidence="8">
    <location>
        <begin position="441"/>
        <end position="461"/>
    </location>
</feature>
<dbReference type="PANTHER" id="PTHR33908:SF11">
    <property type="entry name" value="MEMBRANE PROTEIN"/>
    <property type="match status" value="1"/>
</dbReference>
<feature type="transmembrane region" description="Helical" evidence="8">
    <location>
        <begin position="152"/>
        <end position="172"/>
    </location>
</feature>
<keyword evidence="6 8" id="KW-1133">Transmembrane helix</keyword>
<feature type="transmembrane region" description="Helical" evidence="8">
    <location>
        <begin position="414"/>
        <end position="434"/>
    </location>
</feature>
<feature type="transmembrane region" description="Helical" evidence="8">
    <location>
        <begin position="230"/>
        <end position="263"/>
    </location>
</feature>
<evidence type="ECO:0000256" key="8">
    <source>
        <dbReference type="SAM" id="Phobius"/>
    </source>
</evidence>
<dbReference type="AlphaFoldDB" id="A0AA96J6R3"/>
<dbReference type="InterPro" id="IPR050297">
    <property type="entry name" value="LipidA_mod_glycosyltrf_83"/>
</dbReference>
<dbReference type="EMBL" id="CP134879">
    <property type="protein sequence ID" value="WNM23203.1"/>
    <property type="molecule type" value="Genomic_DNA"/>
</dbReference>
<keyword evidence="4 10" id="KW-0808">Transferase</keyword>
<comment type="subcellular location">
    <subcellularLocation>
        <location evidence="1">Cell membrane</location>
        <topology evidence="1">Multi-pass membrane protein</topology>
    </subcellularLocation>
</comment>
<dbReference type="InterPro" id="IPR038731">
    <property type="entry name" value="RgtA/B/C-like"/>
</dbReference>
<dbReference type="Pfam" id="PF13231">
    <property type="entry name" value="PMT_2"/>
    <property type="match status" value="1"/>
</dbReference>
<evidence type="ECO:0000313" key="10">
    <source>
        <dbReference type="EMBL" id="WNM23203.1"/>
    </source>
</evidence>
<evidence type="ECO:0000256" key="2">
    <source>
        <dbReference type="ARBA" id="ARBA00022475"/>
    </source>
</evidence>
<evidence type="ECO:0000256" key="1">
    <source>
        <dbReference type="ARBA" id="ARBA00004651"/>
    </source>
</evidence>
<feature type="transmembrane region" description="Helical" evidence="8">
    <location>
        <begin position="382"/>
        <end position="402"/>
    </location>
</feature>
<dbReference type="PANTHER" id="PTHR33908">
    <property type="entry name" value="MANNOSYLTRANSFERASE YKCB-RELATED"/>
    <property type="match status" value="1"/>
</dbReference>